<feature type="compositionally biased region" description="Polar residues" evidence="1">
    <location>
        <begin position="142"/>
        <end position="160"/>
    </location>
</feature>
<comment type="caution">
    <text evidence="2">The sequence shown here is derived from an EMBL/GenBank/DDBJ whole genome shotgun (WGS) entry which is preliminary data.</text>
</comment>
<feature type="region of interest" description="Disordered" evidence="1">
    <location>
        <begin position="196"/>
        <end position="217"/>
    </location>
</feature>
<feature type="compositionally biased region" description="Basic residues" evidence="1">
    <location>
        <begin position="200"/>
        <end position="209"/>
    </location>
</feature>
<feature type="compositionally biased region" description="Low complexity" evidence="1">
    <location>
        <begin position="397"/>
        <end position="411"/>
    </location>
</feature>
<gene>
    <name evidence="2" type="ORF">FBUS_02325</name>
</gene>
<proteinExistence type="predicted"/>
<feature type="compositionally biased region" description="Basic and acidic residues" evidence="1">
    <location>
        <begin position="385"/>
        <end position="396"/>
    </location>
</feature>
<dbReference type="EMBL" id="LUCM01009888">
    <property type="protein sequence ID" value="KAA0186211.1"/>
    <property type="molecule type" value="Genomic_DNA"/>
</dbReference>
<evidence type="ECO:0000313" key="3">
    <source>
        <dbReference type="Proteomes" id="UP000728185"/>
    </source>
</evidence>
<feature type="region of interest" description="Disordered" evidence="1">
    <location>
        <begin position="361"/>
        <end position="414"/>
    </location>
</feature>
<evidence type="ECO:0000313" key="2">
    <source>
        <dbReference type="EMBL" id="KAA0186211.1"/>
    </source>
</evidence>
<feature type="region of interest" description="Disordered" evidence="1">
    <location>
        <begin position="437"/>
        <end position="482"/>
    </location>
</feature>
<feature type="compositionally biased region" description="Basic and acidic residues" evidence="1">
    <location>
        <begin position="444"/>
        <end position="453"/>
    </location>
</feature>
<evidence type="ECO:0000256" key="1">
    <source>
        <dbReference type="SAM" id="MobiDB-lite"/>
    </source>
</evidence>
<protein>
    <submittedName>
        <fullName evidence="2">Uncharacterized protein</fullName>
    </submittedName>
</protein>
<reference evidence="2" key="1">
    <citation type="submission" date="2019-05" db="EMBL/GenBank/DDBJ databases">
        <title>Annotation for the trematode Fasciolopsis buski.</title>
        <authorList>
            <person name="Choi Y.-J."/>
        </authorList>
    </citation>
    <scope>NUCLEOTIDE SEQUENCE</scope>
    <source>
        <strain evidence="2">HT</strain>
        <tissue evidence="2">Whole worm</tissue>
    </source>
</reference>
<feature type="compositionally biased region" description="Polar residues" evidence="1">
    <location>
        <begin position="365"/>
        <end position="379"/>
    </location>
</feature>
<dbReference type="OrthoDB" id="6256617at2759"/>
<keyword evidence="3" id="KW-1185">Reference proteome</keyword>
<accession>A0A8E0VFZ0</accession>
<feature type="region of interest" description="Disordered" evidence="1">
    <location>
        <begin position="139"/>
        <end position="160"/>
    </location>
</feature>
<organism evidence="2 3">
    <name type="scientific">Fasciolopsis buskii</name>
    <dbReference type="NCBI Taxonomy" id="27845"/>
    <lineage>
        <taxon>Eukaryota</taxon>
        <taxon>Metazoa</taxon>
        <taxon>Spiralia</taxon>
        <taxon>Lophotrochozoa</taxon>
        <taxon>Platyhelminthes</taxon>
        <taxon>Trematoda</taxon>
        <taxon>Digenea</taxon>
        <taxon>Plagiorchiida</taxon>
        <taxon>Echinostomata</taxon>
        <taxon>Echinostomatoidea</taxon>
        <taxon>Fasciolidae</taxon>
        <taxon>Fasciolopsis</taxon>
    </lineage>
</organism>
<dbReference type="Proteomes" id="UP000728185">
    <property type="component" value="Unassembled WGS sequence"/>
</dbReference>
<dbReference type="AlphaFoldDB" id="A0A8E0VFZ0"/>
<sequence>MIPSGYPFASLLGESLSVGLPLPQASLGGALFGQSNPNNAMTQLFNQAVLQNTLGVAFSPLTPVISSSAVHSAGQAGVLPGSVQLSSVNQLACINPLALYSPMAAIQPSVGASGGTTTADVDAHTIVRAPVLYKKSLDANEVPSSGSDNTDTAKTCTETSPPDRIVASYAAAAHAAALANHQPVSKAAEVFLAATSNTGRSRHPKRSRPHGTTGVLATHSDPAAKRMTSSCGVSSLLPTSTDSGSPNGVCLTNLSSDGPDGISLNNTAEVCAYLRTRYPNAAASKSYEDLVASRFVFEPTTDAPSLDNGLNFIAPVQSSASEEPPNVTSTSVSCGSKYSSICRIALNPSVARTDGSKLLTKCSGAESSTDPKTISSQPTEGEDPDSVKETSRKREVVSSVPPTTTVPQATPDNVLQVANVSDSDATSNPTIDELHAQTEAVNADARDTPDVRISDALLPKGDKGLTEDDSSGTVNPSNEPPCLPNDVAARVTCDSNPALGSAVDSGVARMSTETLTTGILNTTIPSCSSAVIPPIVPPGDDISLLTLNGLTTESPLLYPCGNAEVTSGLSVNSLLSNPRLTQAQVQQQQLSALISALSTGSTNPQSNMQASATLIGPNMQLNPLNLLILWLLYTSFDFKTDVQSEWLAKDYRMQLVVISTWQQV</sequence>
<name>A0A8E0VFZ0_9TREM</name>